<feature type="domain" description="Thioesterase" evidence="8">
    <location>
        <begin position="42"/>
        <end position="120"/>
    </location>
</feature>
<dbReference type="PANTHER" id="PTHR43240">
    <property type="entry name" value="1,4-DIHYDROXY-2-NAPHTHOYL-COA THIOESTERASE 1"/>
    <property type="match status" value="1"/>
</dbReference>
<reference evidence="9 10" key="1">
    <citation type="submission" date="2016-10" db="EMBL/GenBank/DDBJ databases">
        <authorList>
            <person name="de Groot N.N."/>
        </authorList>
    </citation>
    <scope>NUCLEOTIDE SEQUENCE [LARGE SCALE GENOMIC DNA]</scope>
    <source>
        <strain evidence="9 10">DSM 28010</strain>
    </source>
</reference>
<keyword evidence="1" id="KW-0378">Hydrolase</keyword>
<sequence>MNPDLIEPPYPLQAHLGFRMVDWREDYSRFDLPIVPHLGNRFGIVHGGVHAMMLDTVMGFAGCFTGDPDAPQQAMTLSMTTNFLSQAKGDLLIAEGFRTGGGRKTFFARAQITDNTGELIATATGVFRYRGRG</sequence>
<evidence type="ECO:0000256" key="6">
    <source>
        <dbReference type="ARBA" id="ARBA00040062"/>
    </source>
</evidence>
<evidence type="ECO:0000256" key="7">
    <source>
        <dbReference type="ARBA" id="ARBA00048062"/>
    </source>
</evidence>
<dbReference type="Pfam" id="PF03061">
    <property type="entry name" value="4HBT"/>
    <property type="match status" value="1"/>
</dbReference>
<dbReference type="EMBL" id="FNEB01000006">
    <property type="protein sequence ID" value="SDI87062.1"/>
    <property type="molecule type" value="Genomic_DNA"/>
</dbReference>
<evidence type="ECO:0000256" key="5">
    <source>
        <dbReference type="ARBA" id="ARBA00038894"/>
    </source>
</evidence>
<evidence type="ECO:0000256" key="3">
    <source>
        <dbReference type="ARBA" id="ARBA00036002"/>
    </source>
</evidence>
<dbReference type="STRING" id="490829.SAMN05421850_10666"/>
<keyword evidence="10" id="KW-1185">Reference proteome</keyword>
<evidence type="ECO:0000313" key="10">
    <source>
        <dbReference type="Proteomes" id="UP000199340"/>
    </source>
</evidence>
<dbReference type="Proteomes" id="UP000199340">
    <property type="component" value="Unassembled WGS sequence"/>
</dbReference>
<gene>
    <name evidence="9" type="ORF">SAMN05421850_10666</name>
</gene>
<evidence type="ECO:0000313" key="9">
    <source>
        <dbReference type="EMBL" id="SDI87062.1"/>
    </source>
</evidence>
<dbReference type="InterPro" id="IPR006683">
    <property type="entry name" value="Thioestr_dom"/>
</dbReference>
<dbReference type="GO" id="GO:0047617">
    <property type="term" value="F:fatty acyl-CoA hydrolase activity"/>
    <property type="evidence" value="ECO:0007669"/>
    <property type="project" value="UniProtKB-EC"/>
</dbReference>
<comment type="similarity">
    <text evidence="4">Belongs to the YigI thioesterase family.</text>
</comment>
<comment type="catalytic activity">
    <reaction evidence="7">
        <text>a medium-chain fatty acyl-CoA + H2O = a medium-chain fatty acid + CoA + H(+)</text>
        <dbReference type="Rhea" id="RHEA:68184"/>
        <dbReference type="ChEBI" id="CHEBI:15377"/>
        <dbReference type="ChEBI" id="CHEBI:15378"/>
        <dbReference type="ChEBI" id="CHEBI:57287"/>
        <dbReference type="ChEBI" id="CHEBI:59558"/>
        <dbReference type="ChEBI" id="CHEBI:90546"/>
    </reaction>
</comment>
<comment type="catalytic activity">
    <reaction evidence="3">
        <text>a long-chain fatty acyl-CoA + H2O = a long-chain fatty acid + CoA + H(+)</text>
        <dbReference type="Rhea" id="RHEA:67680"/>
        <dbReference type="ChEBI" id="CHEBI:15377"/>
        <dbReference type="ChEBI" id="CHEBI:15378"/>
        <dbReference type="ChEBI" id="CHEBI:57287"/>
        <dbReference type="ChEBI" id="CHEBI:57560"/>
        <dbReference type="ChEBI" id="CHEBI:83139"/>
    </reaction>
</comment>
<dbReference type="OrthoDB" id="3477511at2"/>
<dbReference type="NCBIfam" id="TIGR00369">
    <property type="entry name" value="unchar_dom_1"/>
    <property type="match status" value="1"/>
</dbReference>
<evidence type="ECO:0000256" key="1">
    <source>
        <dbReference type="ARBA" id="ARBA00022801"/>
    </source>
</evidence>
<name>A0A1G8P3Q4_9RHOB</name>
<evidence type="ECO:0000256" key="2">
    <source>
        <dbReference type="ARBA" id="ARBA00035880"/>
    </source>
</evidence>
<proteinExistence type="inferred from homology"/>
<dbReference type="InterPro" id="IPR003736">
    <property type="entry name" value="PAAI_dom"/>
</dbReference>
<evidence type="ECO:0000256" key="4">
    <source>
        <dbReference type="ARBA" id="ARBA00038381"/>
    </source>
</evidence>
<dbReference type="InterPro" id="IPR029069">
    <property type="entry name" value="HotDog_dom_sf"/>
</dbReference>
<dbReference type="SUPFAM" id="SSF54637">
    <property type="entry name" value="Thioesterase/thiol ester dehydrase-isomerase"/>
    <property type="match status" value="1"/>
</dbReference>
<comment type="catalytic activity">
    <reaction evidence="2">
        <text>a fatty acyl-CoA + H2O = a fatty acid + CoA + H(+)</text>
        <dbReference type="Rhea" id="RHEA:16781"/>
        <dbReference type="ChEBI" id="CHEBI:15377"/>
        <dbReference type="ChEBI" id="CHEBI:15378"/>
        <dbReference type="ChEBI" id="CHEBI:28868"/>
        <dbReference type="ChEBI" id="CHEBI:57287"/>
        <dbReference type="ChEBI" id="CHEBI:77636"/>
        <dbReference type="EC" id="3.1.2.20"/>
    </reaction>
</comment>
<accession>A0A1G8P3Q4</accession>
<dbReference type="CDD" id="cd03443">
    <property type="entry name" value="PaaI_thioesterase"/>
    <property type="match status" value="1"/>
</dbReference>
<dbReference type="PANTHER" id="PTHR43240:SF20">
    <property type="entry name" value="MEDIUM_LONG-CHAIN ACYL-COA THIOESTERASE YIGI"/>
    <property type="match status" value="1"/>
</dbReference>
<dbReference type="Gene3D" id="3.10.129.10">
    <property type="entry name" value="Hotdog Thioesterase"/>
    <property type="match status" value="1"/>
</dbReference>
<organism evidence="9 10">
    <name type="scientific">Lutimaribacter saemankumensis</name>
    <dbReference type="NCBI Taxonomy" id="490829"/>
    <lineage>
        <taxon>Bacteria</taxon>
        <taxon>Pseudomonadati</taxon>
        <taxon>Pseudomonadota</taxon>
        <taxon>Alphaproteobacteria</taxon>
        <taxon>Rhodobacterales</taxon>
        <taxon>Roseobacteraceae</taxon>
        <taxon>Lutimaribacter</taxon>
    </lineage>
</organism>
<protein>
    <recommendedName>
        <fullName evidence="6">Medium/long-chain acyl-CoA thioesterase YigI</fullName>
        <ecNumber evidence="5">3.1.2.20</ecNumber>
    </recommendedName>
</protein>
<dbReference type="EC" id="3.1.2.20" evidence="5"/>
<dbReference type="AlphaFoldDB" id="A0A1G8P3Q4"/>
<evidence type="ECO:0000259" key="8">
    <source>
        <dbReference type="Pfam" id="PF03061"/>
    </source>
</evidence>